<dbReference type="CDD" id="cd14752">
    <property type="entry name" value="GH31_N"/>
    <property type="match status" value="1"/>
</dbReference>
<keyword evidence="2" id="KW-0378">Hydrolase</keyword>
<keyword evidence="2" id="KW-0326">Glycosidase</keyword>
<evidence type="ECO:0000313" key="8">
    <source>
        <dbReference type="EMBL" id="QJE02215.1"/>
    </source>
</evidence>
<evidence type="ECO:0000256" key="2">
    <source>
        <dbReference type="RuleBase" id="RU361185"/>
    </source>
</evidence>
<feature type="chain" id="PRO_5030990306" evidence="3">
    <location>
        <begin position="41"/>
        <end position="825"/>
    </location>
</feature>
<dbReference type="AlphaFoldDB" id="A0A7Z2ZUE8"/>
<dbReference type="SUPFAM" id="SSF74650">
    <property type="entry name" value="Galactose mutarotase-like"/>
    <property type="match status" value="1"/>
</dbReference>
<feature type="domain" description="Glycoside hydrolase family 31 TIM barrel" evidence="4">
    <location>
        <begin position="271"/>
        <end position="590"/>
    </location>
</feature>
<dbReference type="Gene3D" id="2.60.40.1180">
    <property type="entry name" value="Golgi alpha-mannosidase II"/>
    <property type="match status" value="2"/>
</dbReference>
<keyword evidence="3" id="KW-0732">Signal</keyword>
<dbReference type="KEGG" id="mfy:HH212_21140"/>
<dbReference type="SUPFAM" id="SSF51445">
    <property type="entry name" value="(Trans)glycosidases"/>
    <property type="match status" value="1"/>
</dbReference>
<comment type="similarity">
    <text evidence="1 2">Belongs to the glycosyl hydrolase 31 family.</text>
</comment>
<dbReference type="Gene3D" id="2.60.40.1760">
    <property type="entry name" value="glycosyl hydrolase (family 31)"/>
    <property type="match status" value="1"/>
</dbReference>
<dbReference type="InterPro" id="IPR033403">
    <property type="entry name" value="DUF5110"/>
</dbReference>
<evidence type="ECO:0000259" key="6">
    <source>
        <dbReference type="Pfam" id="PF17137"/>
    </source>
</evidence>
<feature type="domain" description="Glycoside hydrolase family 31 N-terminal" evidence="5">
    <location>
        <begin position="71"/>
        <end position="228"/>
    </location>
</feature>
<organism evidence="8 9">
    <name type="scientific">Massilia forsythiae</name>
    <dbReference type="NCBI Taxonomy" id="2728020"/>
    <lineage>
        <taxon>Bacteria</taxon>
        <taxon>Pseudomonadati</taxon>
        <taxon>Pseudomonadota</taxon>
        <taxon>Betaproteobacteria</taxon>
        <taxon>Burkholderiales</taxon>
        <taxon>Oxalobacteraceae</taxon>
        <taxon>Telluria group</taxon>
        <taxon>Massilia</taxon>
    </lineage>
</organism>
<dbReference type="PANTHER" id="PTHR43863:SF2">
    <property type="entry name" value="MALTASE-GLUCOAMYLASE"/>
    <property type="match status" value="1"/>
</dbReference>
<dbReference type="EMBL" id="CP051685">
    <property type="protein sequence ID" value="QJE02215.1"/>
    <property type="molecule type" value="Genomic_DNA"/>
</dbReference>
<feature type="domain" description="DUF5110" evidence="6">
    <location>
        <begin position="708"/>
        <end position="781"/>
    </location>
</feature>
<name>A0A7Z2ZUE8_9BURK</name>
<dbReference type="InterPro" id="IPR025887">
    <property type="entry name" value="Glyco_hydro_31_N_dom"/>
</dbReference>
<dbReference type="InterPro" id="IPR048395">
    <property type="entry name" value="Glyco_hydro_31_C"/>
</dbReference>
<dbReference type="Pfam" id="PF21365">
    <property type="entry name" value="Glyco_hydro_31_3rd"/>
    <property type="match status" value="1"/>
</dbReference>
<dbReference type="InterPro" id="IPR011013">
    <property type="entry name" value="Gal_mutarotase_sf_dom"/>
</dbReference>
<dbReference type="Pfam" id="PF17137">
    <property type="entry name" value="DUF5110"/>
    <property type="match status" value="1"/>
</dbReference>
<dbReference type="Pfam" id="PF01055">
    <property type="entry name" value="Glyco_hydro_31_2nd"/>
    <property type="match status" value="1"/>
</dbReference>
<evidence type="ECO:0000259" key="5">
    <source>
        <dbReference type="Pfam" id="PF13802"/>
    </source>
</evidence>
<protein>
    <submittedName>
        <fullName evidence="8">DUF4968 domain-containing protein</fullName>
    </submittedName>
</protein>
<dbReference type="InterPro" id="IPR000322">
    <property type="entry name" value="Glyco_hydro_31_TIM"/>
</dbReference>
<dbReference type="Pfam" id="PF13802">
    <property type="entry name" value="Gal_mutarotas_2"/>
    <property type="match status" value="1"/>
</dbReference>
<evidence type="ECO:0000259" key="4">
    <source>
        <dbReference type="Pfam" id="PF01055"/>
    </source>
</evidence>
<evidence type="ECO:0000256" key="1">
    <source>
        <dbReference type="ARBA" id="ARBA00007806"/>
    </source>
</evidence>
<accession>A0A7Z2ZUE8</accession>
<dbReference type="InterPro" id="IPR013780">
    <property type="entry name" value="Glyco_hydro_b"/>
</dbReference>
<reference evidence="8 9" key="1">
    <citation type="submission" date="2020-04" db="EMBL/GenBank/DDBJ databases">
        <title>Genome sequencing of novel species.</title>
        <authorList>
            <person name="Heo J."/>
            <person name="Kim S.-J."/>
            <person name="Kim J.-S."/>
            <person name="Hong S.-B."/>
            <person name="Kwon S.-W."/>
        </authorList>
    </citation>
    <scope>NUCLEOTIDE SEQUENCE [LARGE SCALE GENOMIC DNA]</scope>
    <source>
        <strain evidence="8 9">GN2-R2</strain>
    </source>
</reference>
<feature type="signal peptide" evidence="3">
    <location>
        <begin position="1"/>
        <end position="40"/>
    </location>
</feature>
<proteinExistence type="inferred from homology"/>
<dbReference type="GO" id="GO:0030246">
    <property type="term" value="F:carbohydrate binding"/>
    <property type="evidence" value="ECO:0007669"/>
    <property type="project" value="InterPro"/>
</dbReference>
<dbReference type="PANTHER" id="PTHR43863">
    <property type="entry name" value="HYDROLASE, PUTATIVE (AFU_ORTHOLOGUE AFUA_1G03140)-RELATED"/>
    <property type="match status" value="1"/>
</dbReference>
<feature type="domain" description="Glycosyl hydrolase family 31 C-terminal" evidence="7">
    <location>
        <begin position="598"/>
        <end position="690"/>
    </location>
</feature>
<evidence type="ECO:0000313" key="9">
    <source>
        <dbReference type="Proteomes" id="UP000502415"/>
    </source>
</evidence>
<dbReference type="RefSeq" id="WP_170204302.1">
    <property type="nucleotide sequence ID" value="NZ_CP051685.1"/>
</dbReference>
<gene>
    <name evidence="8" type="ORF">HH212_21140</name>
</gene>
<keyword evidence="9" id="KW-1185">Reference proteome</keyword>
<dbReference type="CDD" id="cd06598">
    <property type="entry name" value="GH31_transferase_CtsZ"/>
    <property type="match status" value="1"/>
</dbReference>
<dbReference type="Gene3D" id="3.20.20.80">
    <property type="entry name" value="Glycosidases"/>
    <property type="match status" value="1"/>
</dbReference>
<dbReference type="Proteomes" id="UP000502415">
    <property type="component" value="Chromosome"/>
</dbReference>
<evidence type="ECO:0000256" key="3">
    <source>
        <dbReference type="SAM" id="SignalP"/>
    </source>
</evidence>
<evidence type="ECO:0000259" key="7">
    <source>
        <dbReference type="Pfam" id="PF21365"/>
    </source>
</evidence>
<sequence length="825" mass="91044">MLHSATPILRSADRPAVPAPKRLALLVGLLAASLAFGPQAAAQNAARTFLGWQSGPDGVLQVTTSDGRYLIKPYAADIVETSFVPRGQQDTGTSHAVVLAPGQVAATVKEEAGRVQLATGGITVTVEKKPFRISYAYKGRPLVAEKRGYGHAGKLESIEFALDPDEALYGAGARAAGMNRRGQRFTLYNKASYGFGKTAAQMGYGIPMALSSRRYAIHFDNPQSGYLDFDSRHDGTLRFETIGGRKTYQVVAGDDWAQVMDGTTRLTGRQPLPPRWAFGNFASRFGYHDEAETRAVVERFRRDDIPLDAVVLDLYWFGKTVKGTMGNLAWDRDSFPHAEQMMADFSRQGVKTVVITEPFVLTTSKRWQEAASKGVLATGKDGKPFTFDFYFGNTGLVDVFAPRAQDWFWNIYKELKAGGVAGWWGDLGEPEMHPSAARHAAGSADEVHNIYGHQWARLIADGYARDFPQERPFILMRSGYSGSQRFGMIPWSGDVGRGWGGLQSQVEISLQMGMQGQAYMHSDLGGFAGPVLDDELYVRWLQYGVFQPVFRPHAQESVAPEPVFREAATKALARDAVRLRYAMLPYNYTAAFDNSRTGMPLMRPVMFEEPENDMVPVGTIATTYLWGSDLLVSPVVEPGATRQEVYFPKMAGRADSVWFDFYTDKPHRGGIVETVRPVAQHIPTYVRAGAFVPLAKVVHSTSEYDGRELELHYWHDASVNEASGKLYDDDGHSAHAFEDGNYQLVRFSGKTRDGRLEIGLLPQAGARAAVVERRFALKVHNVGARPRAVEAGGQALPFTWNAERRLLEVSLPPLRQAPLQVAVTL</sequence>
<dbReference type="GO" id="GO:0004553">
    <property type="term" value="F:hydrolase activity, hydrolyzing O-glycosyl compounds"/>
    <property type="evidence" value="ECO:0007669"/>
    <property type="project" value="InterPro"/>
</dbReference>
<dbReference type="InterPro" id="IPR051816">
    <property type="entry name" value="Glycosyl_Hydrolase_31"/>
</dbReference>
<dbReference type="SUPFAM" id="SSF51011">
    <property type="entry name" value="Glycosyl hydrolase domain"/>
    <property type="match status" value="1"/>
</dbReference>
<dbReference type="InterPro" id="IPR017853">
    <property type="entry name" value="GH"/>
</dbReference>
<dbReference type="GO" id="GO:0005975">
    <property type="term" value="P:carbohydrate metabolic process"/>
    <property type="evidence" value="ECO:0007669"/>
    <property type="project" value="InterPro"/>
</dbReference>